<evidence type="ECO:0000313" key="6">
    <source>
        <dbReference type="EMBL" id="QDP80613.1"/>
    </source>
</evidence>
<dbReference type="KEGG" id="nod:FOH10_19710"/>
<dbReference type="PANTHER" id="PTHR11049">
    <property type="entry name" value="ACYL COENZYME A THIOESTER HYDROLASE"/>
    <property type="match status" value="1"/>
</dbReference>
<dbReference type="RefSeq" id="WP_143981853.1">
    <property type="nucleotide sequence ID" value="NZ_CP041695.1"/>
</dbReference>
<evidence type="ECO:0000256" key="1">
    <source>
        <dbReference type="ARBA" id="ARBA00010458"/>
    </source>
</evidence>
<dbReference type="PROSITE" id="PS51770">
    <property type="entry name" value="HOTDOG_ACOT"/>
    <property type="match status" value="1"/>
</dbReference>
<feature type="region of interest" description="Disordered" evidence="4">
    <location>
        <begin position="109"/>
        <end position="166"/>
    </location>
</feature>
<gene>
    <name evidence="6" type="ORF">FOH10_19710</name>
</gene>
<protein>
    <submittedName>
        <fullName evidence="6">Acyl-CoA thioesterase</fullName>
    </submittedName>
</protein>
<dbReference type="PANTHER" id="PTHR11049:SF31">
    <property type="entry name" value="HOTDOG ACOT-TYPE DOMAIN-CONTAINING PROTEIN"/>
    <property type="match status" value="1"/>
</dbReference>
<evidence type="ECO:0000256" key="2">
    <source>
        <dbReference type="ARBA" id="ARBA00022801"/>
    </source>
</evidence>
<dbReference type="Gene3D" id="3.10.129.10">
    <property type="entry name" value="Hotdog Thioesterase"/>
    <property type="match status" value="1"/>
</dbReference>
<evidence type="ECO:0000256" key="4">
    <source>
        <dbReference type="SAM" id="MobiDB-lite"/>
    </source>
</evidence>
<dbReference type="InterPro" id="IPR033120">
    <property type="entry name" value="HOTDOG_ACOT"/>
</dbReference>
<dbReference type="Pfam" id="PF03061">
    <property type="entry name" value="4HBT"/>
    <property type="match status" value="1"/>
</dbReference>
<dbReference type="InterPro" id="IPR029069">
    <property type="entry name" value="HotDog_dom_sf"/>
</dbReference>
<dbReference type="GeneID" id="80334592"/>
<evidence type="ECO:0000313" key="7">
    <source>
        <dbReference type="Proteomes" id="UP000317039"/>
    </source>
</evidence>
<feature type="compositionally biased region" description="Low complexity" evidence="4">
    <location>
        <begin position="136"/>
        <end position="147"/>
    </location>
</feature>
<feature type="compositionally biased region" description="Basic and acidic residues" evidence="4">
    <location>
        <begin position="109"/>
        <end position="122"/>
    </location>
</feature>
<comment type="similarity">
    <text evidence="1">Belongs to the acyl coenzyme A hydrolase family.</text>
</comment>
<dbReference type="InterPro" id="IPR040170">
    <property type="entry name" value="Cytosol_ACT"/>
</dbReference>
<dbReference type="GO" id="GO:0005829">
    <property type="term" value="C:cytosol"/>
    <property type="evidence" value="ECO:0007669"/>
    <property type="project" value="TreeGrafter"/>
</dbReference>
<accession>A0A516NNY6</accession>
<dbReference type="GO" id="GO:0052816">
    <property type="term" value="F:long-chain fatty acyl-CoA hydrolase activity"/>
    <property type="evidence" value="ECO:0007669"/>
    <property type="project" value="TreeGrafter"/>
</dbReference>
<evidence type="ECO:0000259" key="5">
    <source>
        <dbReference type="PROSITE" id="PS51770"/>
    </source>
</evidence>
<feature type="domain" description="HotDog ACOT-type" evidence="5">
    <location>
        <begin position="1"/>
        <end position="109"/>
    </location>
</feature>
<dbReference type="GO" id="GO:0006637">
    <property type="term" value="P:acyl-CoA metabolic process"/>
    <property type="evidence" value="ECO:0007669"/>
    <property type="project" value="TreeGrafter"/>
</dbReference>
<sequence>MIFHTRRWIKPQDLNPNGSLFGGTLLAWLDEEAAIYAAGQLDNSRLVTKYISEIEFINPVRLGDVIELGVVVRDFGRTSITLGCEVRNKVTGQPVLTIERITFVNLDAEGRPAPHGRQEVTETRMVYRRPPVEVDAAPAPSLERSSSPPRPPVARPREVPVSGSPR</sequence>
<dbReference type="SUPFAM" id="SSF54637">
    <property type="entry name" value="Thioesterase/thiol ester dehydrase-isomerase"/>
    <property type="match status" value="1"/>
</dbReference>
<dbReference type="EMBL" id="CP041695">
    <property type="protein sequence ID" value="QDP80613.1"/>
    <property type="molecule type" value="Genomic_DNA"/>
</dbReference>
<evidence type="ECO:0000256" key="3">
    <source>
        <dbReference type="PROSITE-ProRule" id="PRU01106"/>
    </source>
</evidence>
<proteinExistence type="inferred from homology"/>
<name>A0A516NNY6_9NOCA</name>
<reference evidence="6 7" key="1">
    <citation type="submission" date="2019-07" db="EMBL/GenBank/DDBJ databases">
        <title>Complete Genome Sequence and Methylome Analysis of Nocardia otitidis-caviarum NEB252.</title>
        <authorList>
            <person name="Fomenkov A."/>
            <person name="Anton B.P."/>
            <person name="Vincze T."/>
            <person name="Roberts R.J."/>
        </authorList>
    </citation>
    <scope>NUCLEOTIDE SEQUENCE [LARGE SCALE GENOMIC DNA]</scope>
    <source>
        <strain evidence="6 7">NEB252</strain>
    </source>
</reference>
<dbReference type="CDD" id="cd03442">
    <property type="entry name" value="BFIT_BACH"/>
    <property type="match status" value="1"/>
</dbReference>
<organism evidence="6 7">
    <name type="scientific">Nocardia otitidiscaviarum</name>
    <dbReference type="NCBI Taxonomy" id="1823"/>
    <lineage>
        <taxon>Bacteria</taxon>
        <taxon>Bacillati</taxon>
        <taxon>Actinomycetota</taxon>
        <taxon>Actinomycetes</taxon>
        <taxon>Mycobacteriales</taxon>
        <taxon>Nocardiaceae</taxon>
        <taxon>Nocardia</taxon>
    </lineage>
</organism>
<keyword evidence="2 3" id="KW-0378">Hydrolase</keyword>
<dbReference type="AlphaFoldDB" id="A0A516NNY6"/>
<dbReference type="InterPro" id="IPR006683">
    <property type="entry name" value="Thioestr_dom"/>
</dbReference>
<dbReference type="Proteomes" id="UP000317039">
    <property type="component" value="Chromosome"/>
</dbReference>
<dbReference type="GO" id="GO:0009062">
    <property type="term" value="P:fatty acid catabolic process"/>
    <property type="evidence" value="ECO:0007669"/>
    <property type="project" value="TreeGrafter"/>
</dbReference>